<evidence type="ECO:0000313" key="4">
    <source>
        <dbReference type="RefSeq" id="XP_041434820.1"/>
    </source>
</evidence>
<feature type="domain" description="P2X purinoreceptor 7 intracellular" evidence="2">
    <location>
        <begin position="55"/>
        <end position="190"/>
    </location>
</feature>
<sequence length="205" mass="23205">MDESFPSTSAGVTIDDNYQLRRQSLIQELQSNFPDSDEDTCFPDNPQRSISSSTITEQILPDPRLGNNSWCTCGRCIVMPTSEESVCCQEIPNVVLEIAENSNCITHNQLFHTMCLDKRIADIHYIMITNQPIPEDISIHHRNLRRTAYRSFTSWIHGLLGKGVRIAIPSCAVAAVRNAYPDPEENYIGFVKVRDYCAMDMAFDL</sequence>
<evidence type="ECO:0000259" key="2">
    <source>
        <dbReference type="Pfam" id="PF20478"/>
    </source>
</evidence>
<dbReference type="Proteomes" id="UP000186698">
    <property type="component" value="Chromosome 9_10S"/>
</dbReference>
<name>A0A8J1M1F7_XENLA</name>
<dbReference type="PANTHER" id="PTHR36981">
    <property type="entry name" value="ZGC:195170"/>
    <property type="match status" value="1"/>
</dbReference>
<dbReference type="KEGG" id="xla:108696573"/>
<reference evidence="4" key="1">
    <citation type="submission" date="2025-08" db="UniProtKB">
        <authorList>
            <consortium name="RefSeq"/>
        </authorList>
    </citation>
    <scope>IDENTIFICATION</scope>
    <source>
        <strain evidence="4">J_2021</strain>
        <tissue evidence="4">Erythrocytes</tissue>
    </source>
</reference>
<dbReference type="Pfam" id="PF20478">
    <property type="entry name" value="P2RX7_C"/>
    <property type="match status" value="1"/>
</dbReference>
<dbReference type="RefSeq" id="XP_041434820.1">
    <property type="nucleotide sequence ID" value="XM_041578886.1"/>
</dbReference>
<organism evidence="3 4">
    <name type="scientific">Xenopus laevis</name>
    <name type="common">African clawed frog</name>
    <dbReference type="NCBI Taxonomy" id="8355"/>
    <lineage>
        <taxon>Eukaryota</taxon>
        <taxon>Metazoa</taxon>
        <taxon>Chordata</taxon>
        <taxon>Craniata</taxon>
        <taxon>Vertebrata</taxon>
        <taxon>Euteleostomi</taxon>
        <taxon>Amphibia</taxon>
        <taxon>Batrachia</taxon>
        <taxon>Anura</taxon>
        <taxon>Pipoidea</taxon>
        <taxon>Pipidae</taxon>
        <taxon>Xenopodinae</taxon>
        <taxon>Xenopus</taxon>
        <taxon>Xenopus</taxon>
    </lineage>
</organism>
<dbReference type="GeneID" id="108696573"/>
<feature type="compositionally biased region" description="Polar residues" evidence="1">
    <location>
        <begin position="46"/>
        <end position="57"/>
    </location>
</feature>
<proteinExistence type="predicted"/>
<gene>
    <name evidence="4" type="primary">LOC108696573</name>
</gene>
<evidence type="ECO:0000313" key="3">
    <source>
        <dbReference type="Proteomes" id="UP000186698"/>
    </source>
</evidence>
<dbReference type="PANTHER" id="PTHR36981:SF8">
    <property type="entry name" value="P2X PURINOCEPTOR 7-LIKE"/>
    <property type="match status" value="1"/>
</dbReference>
<feature type="region of interest" description="Disordered" evidence="1">
    <location>
        <begin position="33"/>
        <end position="61"/>
    </location>
</feature>
<protein>
    <submittedName>
        <fullName evidence="4">P2X purinoceptor 7-like</fullName>
    </submittedName>
</protein>
<dbReference type="AlphaFoldDB" id="A0A8J1M1F7"/>
<accession>A0A8J1M1F7</accession>
<evidence type="ECO:0000256" key="1">
    <source>
        <dbReference type="SAM" id="MobiDB-lite"/>
    </source>
</evidence>
<dbReference type="InterPro" id="IPR046815">
    <property type="entry name" value="P2RX7_C"/>
</dbReference>
<dbReference type="OrthoDB" id="9898708at2759"/>
<keyword evidence="3" id="KW-1185">Reference proteome</keyword>